<gene>
    <name evidence="3" type="ORF">A3B49_02440</name>
</gene>
<evidence type="ECO:0000313" key="4">
    <source>
        <dbReference type="Proteomes" id="UP000178017"/>
    </source>
</evidence>
<proteinExistence type="predicted"/>
<accession>A0A1F5MIT8</accession>
<dbReference type="Proteomes" id="UP000178017">
    <property type="component" value="Unassembled WGS sequence"/>
</dbReference>
<dbReference type="GO" id="GO:0006506">
    <property type="term" value="P:GPI anchor biosynthetic process"/>
    <property type="evidence" value="ECO:0007669"/>
    <property type="project" value="TreeGrafter"/>
</dbReference>
<name>A0A1F5MIT8_9BACT</name>
<evidence type="ECO:0000313" key="3">
    <source>
        <dbReference type="EMBL" id="OGE65265.1"/>
    </source>
</evidence>
<organism evidence="3 4">
    <name type="scientific">Candidatus Daviesbacteria bacterium RIFCSPLOWO2_01_FULL_40_24</name>
    <dbReference type="NCBI Taxonomy" id="1797787"/>
    <lineage>
        <taxon>Bacteria</taxon>
        <taxon>Candidatus Daviesiibacteriota</taxon>
    </lineage>
</organism>
<dbReference type="GO" id="GO:0016020">
    <property type="term" value="C:membrane"/>
    <property type="evidence" value="ECO:0007669"/>
    <property type="project" value="GOC"/>
</dbReference>
<evidence type="ECO:0000256" key="2">
    <source>
        <dbReference type="ARBA" id="ARBA00022679"/>
    </source>
</evidence>
<evidence type="ECO:0000256" key="1">
    <source>
        <dbReference type="ARBA" id="ARBA00022676"/>
    </source>
</evidence>
<comment type="caution">
    <text evidence="3">The sequence shown here is derived from an EMBL/GenBank/DDBJ whole genome shotgun (WGS) entry which is preliminary data.</text>
</comment>
<keyword evidence="2" id="KW-0808">Transferase</keyword>
<dbReference type="AlphaFoldDB" id="A0A1F5MIT8"/>
<dbReference type="GO" id="GO:0035269">
    <property type="term" value="P:protein O-linked glycosylation via mannose"/>
    <property type="evidence" value="ECO:0007669"/>
    <property type="project" value="TreeGrafter"/>
</dbReference>
<dbReference type="GO" id="GO:0006488">
    <property type="term" value="P:dolichol-linked oligosaccharide biosynthetic process"/>
    <property type="evidence" value="ECO:0007669"/>
    <property type="project" value="TreeGrafter"/>
</dbReference>
<dbReference type="PANTHER" id="PTHR43398:SF1">
    <property type="entry name" value="DOLICHOL-PHOSPHATE MANNOSYLTRANSFERASE SUBUNIT 1"/>
    <property type="match status" value="1"/>
</dbReference>
<dbReference type="InterPro" id="IPR039528">
    <property type="entry name" value="DPM1-like"/>
</dbReference>
<dbReference type="PANTHER" id="PTHR43398">
    <property type="entry name" value="DOLICHOL-PHOSPHATE MANNOSYLTRANSFERASE SUBUNIT 1"/>
    <property type="match status" value="1"/>
</dbReference>
<dbReference type="EMBL" id="MFDO01000021">
    <property type="protein sequence ID" value="OGE65265.1"/>
    <property type="molecule type" value="Genomic_DNA"/>
</dbReference>
<dbReference type="GO" id="GO:0004582">
    <property type="term" value="F:dolichyl-phosphate beta-D-mannosyltransferase activity"/>
    <property type="evidence" value="ECO:0007669"/>
    <property type="project" value="InterPro"/>
</dbReference>
<protein>
    <recommendedName>
        <fullName evidence="5">Glycosyltransferase 2-like domain-containing protein</fullName>
    </recommendedName>
</protein>
<keyword evidence="1" id="KW-0328">Glycosyltransferase</keyword>
<sequence length="264" mass="29371">MTTEKKADLVVVIDSLNVPAPTVHPFIGRILKTTAQTGLDTKVLVAMHSGLDPKNTQEIDLLLQREFPGIASSVIVKDNTFAYAYLKGLETAAKLGDRVIEIDSGGGHLPEELSNLVKQLNYYDIVLSTRFNNGGVNTYPWQRQLASRSATLLSNLFLDTNLTDAASGFQGFRSQVIKDMFSVVPPEKWSSAVQGPFHMYQTEIRAIVSWMHNYSYTEVPISYGLEKDGKPLPLSYLLAALRCFHRIYKDKGLIQSQLGRYGGR</sequence>
<evidence type="ECO:0008006" key="5">
    <source>
        <dbReference type="Google" id="ProtNLM"/>
    </source>
</evidence>
<reference evidence="3 4" key="1">
    <citation type="journal article" date="2016" name="Nat. Commun.">
        <title>Thousands of microbial genomes shed light on interconnected biogeochemical processes in an aquifer system.</title>
        <authorList>
            <person name="Anantharaman K."/>
            <person name="Brown C.T."/>
            <person name="Hug L.A."/>
            <person name="Sharon I."/>
            <person name="Castelle C.J."/>
            <person name="Probst A.J."/>
            <person name="Thomas B.C."/>
            <person name="Singh A."/>
            <person name="Wilkins M.J."/>
            <person name="Karaoz U."/>
            <person name="Brodie E.L."/>
            <person name="Williams K.H."/>
            <person name="Hubbard S.S."/>
            <person name="Banfield J.F."/>
        </authorList>
    </citation>
    <scope>NUCLEOTIDE SEQUENCE [LARGE SCALE GENOMIC DNA]</scope>
</reference>